<evidence type="ECO:0000313" key="2">
    <source>
        <dbReference type="Proteomes" id="UP001148737"/>
    </source>
</evidence>
<accession>A0ACC1QWA3</accession>
<dbReference type="Proteomes" id="UP001148737">
    <property type="component" value="Unassembled WGS sequence"/>
</dbReference>
<keyword evidence="2" id="KW-1185">Reference proteome</keyword>
<organism evidence="1 2">
    <name type="scientific">Lecanicillium saksenae</name>
    <dbReference type="NCBI Taxonomy" id="468837"/>
    <lineage>
        <taxon>Eukaryota</taxon>
        <taxon>Fungi</taxon>
        <taxon>Dikarya</taxon>
        <taxon>Ascomycota</taxon>
        <taxon>Pezizomycotina</taxon>
        <taxon>Sordariomycetes</taxon>
        <taxon>Hypocreomycetidae</taxon>
        <taxon>Hypocreales</taxon>
        <taxon>Cordycipitaceae</taxon>
        <taxon>Lecanicillium</taxon>
    </lineage>
</organism>
<dbReference type="EMBL" id="JANAKD010000570">
    <property type="protein sequence ID" value="KAJ3492684.1"/>
    <property type="molecule type" value="Genomic_DNA"/>
</dbReference>
<evidence type="ECO:0000313" key="1">
    <source>
        <dbReference type="EMBL" id="KAJ3492684.1"/>
    </source>
</evidence>
<reference evidence="1" key="1">
    <citation type="submission" date="2022-07" db="EMBL/GenBank/DDBJ databases">
        <title>Genome Sequence of Lecanicillium saksenae.</title>
        <authorList>
            <person name="Buettner E."/>
        </authorList>
    </citation>
    <scope>NUCLEOTIDE SEQUENCE</scope>
    <source>
        <strain evidence="1">VT-O1</strain>
    </source>
</reference>
<comment type="caution">
    <text evidence="1">The sequence shown here is derived from an EMBL/GenBank/DDBJ whole genome shotgun (WGS) entry which is preliminary data.</text>
</comment>
<gene>
    <name evidence="1" type="ORF">NLG97_g5215</name>
</gene>
<name>A0ACC1QWA3_9HYPO</name>
<protein>
    <submittedName>
        <fullName evidence="1">Uncharacterized protein</fullName>
    </submittedName>
</protein>
<sequence>MADPNKPVLDLAAILGVFRRFSHFEDQLNPHEPLGYEQKVKPRLQACFEAREPIPLLLPAAPFKNACADKVLDTKWPDFGEELGLSRLDHLCNDLARVYPYGAQITIVSDGPVYNDLLYIPPSDFYDYGVALRKIATDKGFSRIRFRRLADVLGIANGDVISKEDYLSLVERCRYEMELKYLPEDFEVKKMIKDDRDTMLTYEGYVKLANDDLRWGPDLDVDIKNNPEKYAAESKRVAEKMTERLLAYERCLAAVFPHHIRLSIHRSTGKAKISIPLIPQPKGFGPQPWHCCVIVTVDGQYLTGHSKDYRGNDKYEIIKKNGRAHFVREKHSDFEWPEPVFIRHEYGGKVVIENTGSDDLQLTEELKVKLANLGIRFGQLEIRGFRLE</sequence>
<proteinExistence type="predicted"/>